<reference evidence="12" key="1">
    <citation type="submission" date="2020-07" db="EMBL/GenBank/DDBJ databases">
        <title>Multicomponent nature underlies the extraordinary mechanical properties of spider dragline silk.</title>
        <authorList>
            <person name="Kono N."/>
            <person name="Nakamura H."/>
            <person name="Mori M."/>
            <person name="Yoshida Y."/>
            <person name="Ohtoshi R."/>
            <person name="Malay A.D."/>
            <person name="Moran D.A.P."/>
            <person name="Tomita M."/>
            <person name="Numata K."/>
            <person name="Arakawa K."/>
        </authorList>
    </citation>
    <scope>NUCLEOTIDE SEQUENCE</scope>
</reference>
<keyword evidence="4" id="KW-1003">Cell membrane</keyword>
<feature type="compositionally biased region" description="Acidic residues" evidence="10">
    <location>
        <begin position="350"/>
        <end position="359"/>
    </location>
</feature>
<comment type="caution">
    <text evidence="12">The sequence shown here is derived from an EMBL/GenBank/DDBJ whole genome shotgun (WGS) entry which is preliminary data.</text>
</comment>
<evidence type="ECO:0000256" key="10">
    <source>
        <dbReference type="SAM" id="MobiDB-lite"/>
    </source>
</evidence>
<dbReference type="GO" id="GO:0015031">
    <property type="term" value="P:protein transport"/>
    <property type="evidence" value="ECO:0007669"/>
    <property type="project" value="UniProtKB-KW"/>
</dbReference>
<evidence type="ECO:0000256" key="11">
    <source>
        <dbReference type="SAM" id="Phobius"/>
    </source>
</evidence>
<feature type="non-terminal residue" evidence="12">
    <location>
        <position position="1"/>
    </location>
</feature>
<evidence type="ECO:0000313" key="12">
    <source>
        <dbReference type="EMBL" id="GFQ87365.1"/>
    </source>
</evidence>
<dbReference type="GO" id="GO:0016324">
    <property type="term" value="C:apical plasma membrane"/>
    <property type="evidence" value="ECO:0007669"/>
    <property type="project" value="TreeGrafter"/>
</dbReference>
<dbReference type="Pfam" id="PF14828">
    <property type="entry name" value="Amnionless"/>
    <property type="match status" value="1"/>
</dbReference>
<dbReference type="PANTHER" id="PTHR14995">
    <property type="entry name" value="AMNIONLESS"/>
    <property type="match status" value="1"/>
</dbReference>
<keyword evidence="6" id="KW-0732">Signal</keyword>
<keyword evidence="9 11" id="KW-0472">Membrane</keyword>
<organism evidence="12 13">
    <name type="scientific">Trichonephila clavata</name>
    <name type="common">Joro spider</name>
    <name type="synonym">Nephila clavata</name>
    <dbReference type="NCBI Taxonomy" id="2740835"/>
    <lineage>
        <taxon>Eukaryota</taxon>
        <taxon>Metazoa</taxon>
        <taxon>Ecdysozoa</taxon>
        <taxon>Arthropoda</taxon>
        <taxon>Chelicerata</taxon>
        <taxon>Arachnida</taxon>
        <taxon>Araneae</taxon>
        <taxon>Araneomorphae</taxon>
        <taxon>Entelegynae</taxon>
        <taxon>Araneoidea</taxon>
        <taxon>Nephilidae</taxon>
        <taxon>Trichonephila</taxon>
    </lineage>
</organism>
<gene>
    <name evidence="12" type="primary">Amn</name>
    <name evidence="12" type="ORF">TNCT_629171</name>
</gene>
<dbReference type="GO" id="GO:0030139">
    <property type="term" value="C:endocytic vesicle"/>
    <property type="evidence" value="ECO:0007669"/>
    <property type="project" value="TreeGrafter"/>
</dbReference>
<keyword evidence="5 11" id="KW-0812">Transmembrane</keyword>
<feature type="transmembrane region" description="Helical" evidence="11">
    <location>
        <begin position="266"/>
        <end position="286"/>
    </location>
</feature>
<keyword evidence="13" id="KW-1185">Reference proteome</keyword>
<protein>
    <recommendedName>
        <fullName evidence="2">Protein amnionless</fullName>
    </recommendedName>
</protein>
<evidence type="ECO:0000256" key="4">
    <source>
        <dbReference type="ARBA" id="ARBA00022475"/>
    </source>
</evidence>
<evidence type="ECO:0000256" key="1">
    <source>
        <dbReference type="ARBA" id="ARBA00004251"/>
    </source>
</evidence>
<name>A0A8X6KUT5_TRICU</name>
<keyword evidence="3" id="KW-0813">Transport</keyword>
<feature type="region of interest" description="Disordered" evidence="10">
    <location>
        <begin position="312"/>
        <end position="363"/>
    </location>
</feature>
<sequence>AQFKPTVNDWYNPDNWNITSDRAYPRFPSRRNNAVPHAYRVPCTFDSVQFPPQTSFSVQGINPAPTITSLRINDLEYNKEDLAKLLASSTGKLLFHNNPTINIINSPCSNPTGCICGNERPPVFSIICAFKYPCPELECQDPITVSGHCCPICAAKIIAKTNSNFRMDRFLELHRKLYNDMFNQVDSFTSKISENEVQIVFVDGTNRNSLSNKLALLMHTIYNTDIKSVQSYGISSITIQKSERFRNQPPSSDQHSSSDGMSSGGIAGLIIAILICCGVGAALYIYRRRQMEGFSFARFDLRSDKIELELGTTPHDELEPEDAPSGASAAKDSAKGFDNPIYGTSVATEDSSDTEESPEMNDFVENPMFKILEDS</sequence>
<dbReference type="OrthoDB" id="10067964at2759"/>
<evidence type="ECO:0000256" key="5">
    <source>
        <dbReference type="ARBA" id="ARBA00022692"/>
    </source>
</evidence>
<evidence type="ECO:0000256" key="9">
    <source>
        <dbReference type="ARBA" id="ARBA00023136"/>
    </source>
</evidence>
<keyword evidence="7" id="KW-0653">Protein transport</keyword>
<dbReference type="AlphaFoldDB" id="A0A8X6KUT5"/>
<evidence type="ECO:0000256" key="8">
    <source>
        <dbReference type="ARBA" id="ARBA00022989"/>
    </source>
</evidence>
<evidence type="ECO:0000256" key="7">
    <source>
        <dbReference type="ARBA" id="ARBA00022927"/>
    </source>
</evidence>
<keyword evidence="8 11" id="KW-1133">Transmembrane helix</keyword>
<dbReference type="Proteomes" id="UP000887116">
    <property type="component" value="Unassembled WGS sequence"/>
</dbReference>
<proteinExistence type="predicted"/>
<evidence type="ECO:0000256" key="6">
    <source>
        <dbReference type="ARBA" id="ARBA00022729"/>
    </source>
</evidence>
<accession>A0A8X6KUT5</accession>
<dbReference type="InterPro" id="IPR026112">
    <property type="entry name" value="AMN"/>
</dbReference>
<dbReference type="PANTHER" id="PTHR14995:SF2">
    <property type="entry name" value="PROTEIN AMNIONLESS"/>
    <property type="match status" value="1"/>
</dbReference>
<dbReference type="EMBL" id="BMAO01003383">
    <property type="protein sequence ID" value="GFQ87365.1"/>
    <property type="molecule type" value="Genomic_DNA"/>
</dbReference>
<evidence type="ECO:0000256" key="2">
    <source>
        <dbReference type="ARBA" id="ARBA00021200"/>
    </source>
</evidence>
<comment type="subcellular location">
    <subcellularLocation>
        <location evidence="1">Cell membrane</location>
        <topology evidence="1">Single-pass type I membrane protein</topology>
    </subcellularLocation>
</comment>
<evidence type="ECO:0000256" key="3">
    <source>
        <dbReference type="ARBA" id="ARBA00022448"/>
    </source>
</evidence>
<dbReference type="GO" id="GO:0006898">
    <property type="term" value="P:receptor-mediated endocytosis"/>
    <property type="evidence" value="ECO:0007669"/>
    <property type="project" value="TreeGrafter"/>
</dbReference>
<evidence type="ECO:0000313" key="13">
    <source>
        <dbReference type="Proteomes" id="UP000887116"/>
    </source>
</evidence>